<evidence type="ECO:0000313" key="2">
    <source>
        <dbReference type="EMBL" id="MBP2187938.1"/>
    </source>
</evidence>
<protein>
    <submittedName>
        <fullName evidence="2">Tetratricopeptide (TPR) repeat protein</fullName>
    </submittedName>
</protein>
<comment type="caution">
    <text evidence="2">The sequence shown here is derived from an EMBL/GenBank/DDBJ whole genome shotgun (WGS) entry which is preliminary data.</text>
</comment>
<keyword evidence="1" id="KW-0812">Transmembrane</keyword>
<gene>
    <name evidence="2" type="ORF">BJ987_000839</name>
</gene>
<evidence type="ECO:0000313" key="3">
    <source>
        <dbReference type="Proteomes" id="UP001519325"/>
    </source>
</evidence>
<dbReference type="EMBL" id="JAGGMR010000001">
    <property type="protein sequence ID" value="MBP2187938.1"/>
    <property type="molecule type" value="Genomic_DNA"/>
</dbReference>
<sequence length="364" mass="38172">MSEGSVASTRVARAIHLEQLGRYADARTLLAEELASDPDNATAAAYLADSCLSLGDYPAAAAAADAALRVRPDSEFGLRARALAQNALGEERAAAAAARRAVELGPDSAANYRVLATVTRTDPAVALPAIQRALELTPQNANLHWLRGSILLQQSKAGLRTSGQAAESFGRALDIDPAHAAAAHDLAIVRLRAGRLGAAADGLLRVGELDPAAMGPLVRRNIGLVVHRALVRLHLLMFLVVGAVLLFGAAPETTGSRTFDVVTGPGRSIGLAGLAAVVAVVIFGLRSLPRRQWPNVWSTLRTDVVSIARVLLLCVVFLLVLLAIGTGSADPIGVAMPCVVFGALALQILRWILRSVKERRHAPA</sequence>
<name>A0ABS4Q8C4_9NOCA</name>
<dbReference type="Gene3D" id="1.25.40.10">
    <property type="entry name" value="Tetratricopeptide repeat domain"/>
    <property type="match status" value="1"/>
</dbReference>
<proteinExistence type="predicted"/>
<organism evidence="2 3">
    <name type="scientific">Nocardia goodfellowii</name>
    <dbReference type="NCBI Taxonomy" id="882446"/>
    <lineage>
        <taxon>Bacteria</taxon>
        <taxon>Bacillati</taxon>
        <taxon>Actinomycetota</taxon>
        <taxon>Actinomycetes</taxon>
        <taxon>Mycobacteriales</taxon>
        <taxon>Nocardiaceae</taxon>
        <taxon>Nocardia</taxon>
    </lineage>
</organism>
<keyword evidence="1" id="KW-1133">Transmembrane helix</keyword>
<feature type="transmembrane region" description="Helical" evidence="1">
    <location>
        <begin position="332"/>
        <end position="353"/>
    </location>
</feature>
<dbReference type="RefSeq" id="WP_209884863.1">
    <property type="nucleotide sequence ID" value="NZ_JAGGMR010000001.1"/>
</dbReference>
<dbReference type="Proteomes" id="UP001519325">
    <property type="component" value="Unassembled WGS sequence"/>
</dbReference>
<dbReference type="SUPFAM" id="SSF48452">
    <property type="entry name" value="TPR-like"/>
    <property type="match status" value="1"/>
</dbReference>
<dbReference type="SMART" id="SM00028">
    <property type="entry name" value="TPR"/>
    <property type="match status" value="4"/>
</dbReference>
<feature type="transmembrane region" description="Helical" evidence="1">
    <location>
        <begin position="229"/>
        <end position="249"/>
    </location>
</feature>
<reference evidence="2 3" key="1">
    <citation type="submission" date="2021-03" db="EMBL/GenBank/DDBJ databases">
        <title>Sequencing the genomes of 1000 actinobacteria strains.</title>
        <authorList>
            <person name="Klenk H.-P."/>
        </authorList>
    </citation>
    <scope>NUCLEOTIDE SEQUENCE [LARGE SCALE GENOMIC DNA]</scope>
    <source>
        <strain evidence="2 3">DSM 45516</strain>
    </source>
</reference>
<dbReference type="InterPro" id="IPR019734">
    <property type="entry name" value="TPR_rpt"/>
</dbReference>
<dbReference type="Pfam" id="PF13432">
    <property type="entry name" value="TPR_16"/>
    <property type="match status" value="2"/>
</dbReference>
<feature type="transmembrane region" description="Helical" evidence="1">
    <location>
        <begin position="269"/>
        <end position="285"/>
    </location>
</feature>
<feature type="transmembrane region" description="Helical" evidence="1">
    <location>
        <begin position="306"/>
        <end position="326"/>
    </location>
</feature>
<accession>A0ABS4Q8C4</accession>
<evidence type="ECO:0000256" key="1">
    <source>
        <dbReference type="SAM" id="Phobius"/>
    </source>
</evidence>
<keyword evidence="1" id="KW-0472">Membrane</keyword>
<keyword evidence="3" id="KW-1185">Reference proteome</keyword>
<dbReference type="InterPro" id="IPR011990">
    <property type="entry name" value="TPR-like_helical_dom_sf"/>
</dbReference>